<dbReference type="EMBL" id="UINC01000277">
    <property type="protein sequence ID" value="SUZ52503.1"/>
    <property type="molecule type" value="Genomic_DNA"/>
</dbReference>
<proteinExistence type="predicted"/>
<reference evidence="2" key="1">
    <citation type="submission" date="2018-05" db="EMBL/GenBank/DDBJ databases">
        <authorList>
            <person name="Lanie J.A."/>
            <person name="Ng W.-L."/>
            <person name="Kazmierczak K.M."/>
            <person name="Andrzejewski T.M."/>
            <person name="Davidsen T.M."/>
            <person name="Wayne K.J."/>
            <person name="Tettelin H."/>
            <person name="Glass J.I."/>
            <person name="Rusch D."/>
            <person name="Podicherti R."/>
            <person name="Tsui H.-C.T."/>
            <person name="Winkler M.E."/>
        </authorList>
    </citation>
    <scope>NUCLEOTIDE SEQUENCE</scope>
</reference>
<feature type="transmembrane region" description="Helical" evidence="1">
    <location>
        <begin position="68"/>
        <end position="93"/>
    </location>
</feature>
<evidence type="ECO:0000256" key="1">
    <source>
        <dbReference type="SAM" id="Phobius"/>
    </source>
</evidence>
<organism evidence="2">
    <name type="scientific">marine metagenome</name>
    <dbReference type="NCBI Taxonomy" id="408172"/>
    <lineage>
        <taxon>unclassified sequences</taxon>
        <taxon>metagenomes</taxon>
        <taxon>ecological metagenomes</taxon>
    </lineage>
</organism>
<protein>
    <submittedName>
        <fullName evidence="2">Uncharacterized protein</fullName>
    </submittedName>
</protein>
<name>A0A381NG70_9ZZZZ</name>
<dbReference type="AlphaFoldDB" id="A0A381NG70"/>
<keyword evidence="1" id="KW-0812">Transmembrane</keyword>
<accession>A0A381NG70</accession>
<keyword evidence="1" id="KW-1133">Transmembrane helix</keyword>
<evidence type="ECO:0000313" key="2">
    <source>
        <dbReference type="EMBL" id="SUZ52503.1"/>
    </source>
</evidence>
<gene>
    <name evidence="2" type="ORF">METZ01_LOCUS5357</name>
</gene>
<sequence>MDMSLFQVMQKTKNKITPTHQPCFNQATEQYDRCLSYEQDPRGFKKNTYRNNILIGFSHQINRITPTVVFINLISHNWLRIIVIYGFIMWFYYMDLYLTETDKLTTP</sequence>
<keyword evidence="1" id="KW-0472">Membrane</keyword>